<dbReference type="KEGG" id="pfer:IRI77_15460"/>
<dbReference type="InterPro" id="IPR025375">
    <property type="entry name" value="DUF4365"/>
</dbReference>
<reference evidence="2 3" key="1">
    <citation type="submission" date="2020-10" db="EMBL/GenBank/DDBJ databases">
        <title>Complete genome sequence of Paludibaculum fermentans P105T, a facultatively anaerobic acidobacterium capable of dissimilatory Fe(III) reduction.</title>
        <authorList>
            <person name="Dedysh S.N."/>
            <person name="Beletsky A.V."/>
            <person name="Kulichevskaya I.S."/>
            <person name="Mardanov A.V."/>
            <person name="Ravin N.V."/>
        </authorList>
    </citation>
    <scope>NUCLEOTIDE SEQUENCE [LARGE SCALE GENOMIC DNA]</scope>
    <source>
        <strain evidence="2 3">P105</strain>
    </source>
</reference>
<keyword evidence="3" id="KW-1185">Reference proteome</keyword>
<dbReference type="Proteomes" id="UP000593892">
    <property type="component" value="Chromosome"/>
</dbReference>
<gene>
    <name evidence="2" type="ORF">IRI77_15460</name>
</gene>
<protein>
    <submittedName>
        <fullName evidence="2">DUF4365 domain-containing protein</fullName>
    </submittedName>
</protein>
<proteinExistence type="predicted"/>
<dbReference type="Pfam" id="PF14280">
    <property type="entry name" value="DUF4365"/>
    <property type="match status" value="1"/>
</dbReference>
<sequence>MRSRITSRDGVNSVRSFFEHHGCRFQEVDQQQDIGKDAYVDLVDKAGITPLCVALQIKAGASYRKKNGEYLIPLADHTELWRRSTVPVFGIVHDPVDNKLRWVDLTGYLRAHPEQITGSVPVSAGRILDELSLHGTFTGSVRAYGPRGTSDLVLNLLALDPFQTGAVYDAWALSRSEPKYLLILRRFIMDLQPEPLRRTIWLLSHVGSHPNIFWTKENWIAPDIQKQLLPSFRWSPEELVHMIRAVDHRDYGPGTLGECLDVLLYEDPSIVDKIHIAIPLLLKDQDHTQAVRAATLALTHAQDQQQQFDLLVSQYPELREHEWFQDIAVSLQESTERLSLY</sequence>
<evidence type="ECO:0000259" key="1">
    <source>
        <dbReference type="Pfam" id="PF14280"/>
    </source>
</evidence>
<evidence type="ECO:0000313" key="2">
    <source>
        <dbReference type="EMBL" id="QOY91286.1"/>
    </source>
</evidence>
<feature type="domain" description="DUF4365" evidence="1">
    <location>
        <begin position="8"/>
        <end position="123"/>
    </location>
</feature>
<name>A0A7S7NWZ7_PALFE</name>
<accession>A0A7S7NWZ7</accession>
<evidence type="ECO:0000313" key="3">
    <source>
        <dbReference type="Proteomes" id="UP000593892"/>
    </source>
</evidence>
<dbReference type="RefSeq" id="WP_194452940.1">
    <property type="nucleotide sequence ID" value="NZ_CP063849.1"/>
</dbReference>
<dbReference type="AlphaFoldDB" id="A0A7S7NWZ7"/>
<dbReference type="EMBL" id="CP063849">
    <property type="protein sequence ID" value="QOY91286.1"/>
    <property type="molecule type" value="Genomic_DNA"/>
</dbReference>
<organism evidence="2 3">
    <name type="scientific">Paludibaculum fermentans</name>
    <dbReference type="NCBI Taxonomy" id="1473598"/>
    <lineage>
        <taxon>Bacteria</taxon>
        <taxon>Pseudomonadati</taxon>
        <taxon>Acidobacteriota</taxon>
        <taxon>Terriglobia</taxon>
        <taxon>Bryobacterales</taxon>
        <taxon>Bryobacteraceae</taxon>
        <taxon>Paludibaculum</taxon>
    </lineage>
</organism>